<gene>
    <name evidence="2" type="ORF">A6J39_009740</name>
</gene>
<evidence type="ECO:0000313" key="3">
    <source>
        <dbReference type="Proteomes" id="UP000192511"/>
    </source>
</evidence>
<evidence type="ECO:0008006" key="4">
    <source>
        <dbReference type="Google" id="ProtNLM"/>
    </source>
</evidence>
<evidence type="ECO:0000313" key="2">
    <source>
        <dbReference type="EMBL" id="PNL61471.1"/>
    </source>
</evidence>
<sequence length="68" mass="7739">MRLFDKIKSESQQSKKDSETTKTSHTNMMRNDGIALSIPDVCKSPVFSPVMVRKHSNDEKPSLVIKFN</sequence>
<protein>
    <recommendedName>
        <fullName evidence="4">DUF4150 domain-containing protein</fullName>
    </recommendedName>
</protein>
<organism evidence="2 3">
    <name type="scientific">Legionella anisa</name>
    <dbReference type="NCBI Taxonomy" id="28082"/>
    <lineage>
        <taxon>Bacteria</taxon>
        <taxon>Pseudomonadati</taxon>
        <taxon>Pseudomonadota</taxon>
        <taxon>Gammaproteobacteria</taxon>
        <taxon>Legionellales</taxon>
        <taxon>Legionellaceae</taxon>
        <taxon>Legionella</taxon>
    </lineage>
</organism>
<dbReference type="AlphaFoldDB" id="A0AAX0WW19"/>
<dbReference type="EMBL" id="NBTX02000004">
    <property type="protein sequence ID" value="PNL61471.1"/>
    <property type="molecule type" value="Genomic_DNA"/>
</dbReference>
<feature type="region of interest" description="Disordered" evidence="1">
    <location>
        <begin position="1"/>
        <end position="33"/>
    </location>
</feature>
<name>A0AAX0WW19_9GAMM</name>
<reference evidence="2" key="1">
    <citation type="submission" date="2017-12" db="EMBL/GenBank/DDBJ databases">
        <title>FDA dAtabase for Regulatory Grade micrObial Sequences (FDA-ARGOS): Supporting development and validation of Infectious Disease Dx tests.</title>
        <authorList>
            <person name="Kerrigan L."/>
            <person name="Tallon L.J."/>
            <person name="Sadzewicz L."/>
            <person name="Sengamalay N."/>
            <person name="Ott S."/>
            <person name="Godinez A."/>
            <person name="Nagaraj S."/>
            <person name="Vavikolanu K."/>
            <person name="Vyas G."/>
            <person name="Nadendla S."/>
            <person name="Aluvathingal J."/>
            <person name="Sichtig H."/>
        </authorList>
    </citation>
    <scope>NUCLEOTIDE SEQUENCE [LARGE SCALE GENOMIC DNA]</scope>
    <source>
        <strain evidence="2">FDAARGOS_200</strain>
    </source>
</reference>
<evidence type="ECO:0000256" key="1">
    <source>
        <dbReference type="SAM" id="MobiDB-lite"/>
    </source>
</evidence>
<feature type="compositionally biased region" description="Basic and acidic residues" evidence="1">
    <location>
        <begin position="1"/>
        <end position="22"/>
    </location>
</feature>
<comment type="caution">
    <text evidence="2">The sequence shown here is derived from an EMBL/GenBank/DDBJ whole genome shotgun (WGS) entry which is preliminary data.</text>
</comment>
<proteinExistence type="predicted"/>
<keyword evidence="3" id="KW-1185">Reference proteome</keyword>
<dbReference type="Proteomes" id="UP000192511">
    <property type="component" value="Unassembled WGS sequence"/>
</dbReference>
<accession>A0AAX0WW19</accession>